<name>J3PJ60_GAET3</name>
<dbReference type="GeneID" id="20354000"/>
<gene>
    <name evidence="3" type="primary">20354000</name>
    <name evidence="2" type="ORF">GGTG_13542</name>
</gene>
<dbReference type="EnsemblFungi" id="EJT68878">
    <property type="protein sequence ID" value="EJT68878"/>
    <property type="gene ID" value="GGTG_13542"/>
</dbReference>
<protein>
    <submittedName>
        <fullName evidence="2 3">Uncharacterized protein</fullName>
    </submittedName>
</protein>
<keyword evidence="1" id="KW-1133">Transmembrane helix</keyword>
<dbReference type="HOGENOM" id="CLU_1115810_0_0_1"/>
<keyword evidence="1" id="KW-0812">Transmembrane</keyword>
<reference evidence="3" key="4">
    <citation type="journal article" date="2015" name="G3 (Bethesda)">
        <title>Genome sequences of three phytopathogenic species of the Magnaporthaceae family of fungi.</title>
        <authorList>
            <person name="Okagaki L.H."/>
            <person name="Nunes C.C."/>
            <person name="Sailsbery J."/>
            <person name="Clay B."/>
            <person name="Brown D."/>
            <person name="John T."/>
            <person name="Oh Y."/>
            <person name="Young N."/>
            <person name="Fitzgerald M."/>
            <person name="Haas B.J."/>
            <person name="Zeng Q."/>
            <person name="Young S."/>
            <person name="Adiconis X."/>
            <person name="Fan L."/>
            <person name="Levin J.Z."/>
            <person name="Mitchell T.K."/>
            <person name="Okubara P.A."/>
            <person name="Farman M.L."/>
            <person name="Kohn L.M."/>
            <person name="Birren B."/>
            <person name="Ma L.-J."/>
            <person name="Dean R.A."/>
        </authorList>
    </citation>
    <scope>NUCLEOTIDE SEQUENCE</scope>
    <source>
        <strain evidence="3">R3-111a-1</strain>
    </source>
</reference>
<reference evidence="3" key="5">
    <citation type="submission" date="2018-04" db="UniProtKB">
        <authorList>
            <consortium name="EnsemblFungi"/>
        </authorList>
    </citation>
    <scope>IDENTIFICATION</scope>
    <source>
        <strain evidence="3">R3-111a-1</strain>
    </source>
</reference>
<feature type="transmembrane region" description="Helical" evidence="1">
    <location>
        <begin position="129"/>
        <end position="150"/>
    </location>
</feature>
<feature type="transmembrane region" description="Helical" evidence="1">
    <location>
        <begin position="204"/>
        <end position="224"/>
    </location>
</feature>
<feature type="transmembrane region" description="Helical" evidence="1">
    <location>
        <begin position="97"/>
        <end position="117"/>
    </location>
</feature>
<evidence type="ECO:0000313" key="3">
    <source>
        <dbReference type="EnsemblFungi" id="EJT68878"/>
    </source>
</evidence>
<accession>J3PJ60</accession>
<feature type="transmembrane region" description="Helical" evidence="1">
    <location>
        <begin position="162"/>
        <end position="183"/>
    </location>
</feature>
<proteinExistence type="predicted"/>
<evidence type="ECO:0000313" key="4">
    <source>
        <dbReference type="Proteomes" id="UP000006039"/>
    </source>
</evidence>
<dbReference type="eggNOG" id="ENOG502RNAP">
    <property type="taxonomic scope" value="Eukaryota"/>
</dbReference>
<feature type="transmembrane region" description="Helical" evidence="1">
    <location>
        <begin position="63"/>
        <end position="85"/>
    </location>
</feature>
<keyword evidence="4" id="KW-1185">Reference proteome</keyword>
<reference evidence="2" key="3">
    <citation type="submission" date="2010-09" db="EMBL/GenBank/DDBJ databases">
        <title>Annotation of Gaeumannomyces graminis var. tritici R3-111a-1.</title>
        <authorList>
            <consortium name="The Broad Institute Genome Sequencing Platform"/>
            <person name="Ma L.-J."/>
            <person name="Dead R."/>
            <person name="Young S.K."/>
            <person name="Zeng Q."/>
            <person name="Gargeya S."/>
            <person name="Fitzgerald M."/>
            <person name="Haas B."/>
            <person name="Abouelleil A."/>
            <person name="Alvarado L."/>
            <person name="Arachchi H.M."/>
            <person name="Berlin A."/>
            <person name="Brown A."/>
            <person name="Chapman S.B."/>
            <person name="Chen Z."/>
            <person name="Dunbar C."/>
            <person name="Freedman E."/>
            <person name="Gearin G."/>
            <person name="Gellesch M."/>
            <person name="Goldberg J."/>
            <person name="Griggs A."/>
            <person name="Gujja S."/>
            <person name="Heiman D."/>
            <person name="Howarth C."/>
            <person name="Larson L."/>
            <person name="Lui A."/>
            <person name="MacDonald P.J.P."/>
            <person name="Mehta T."/>
            <person name="Montmayeur A."/>
            <person name="Murphy C."/>
            <person name="Neiman D."/>
            <person name="Pearson M."/>
            <person name="Priest M."/>
            <person name="Roberts A."/>
            <person name="Saif S."/>
            <person name="Shea T."/>
            <person name="Shenoy N."/>
            <person name="Sisk P."/>
            <person name="Stolte C."/>
            <person name="Sykes S."/>
            <person name="Yandava C."/>
            <person name="Wortman J."/>
            <person name="Nusbaum C."/>
            <person name="Birren B."/>
        </authorList>
    </citation>
    <scope>NUCLEOTIDE SEQUENCE</scope>
    <source>
        <strain evidence="2">R3-111a-1</strain>
    </source>
</reference>
<dbReference type="RefSeq" id="XP_009229717.1">
    <property type="nucleotide sequence ID" value="XM_009231453.1"/>
</dbReference>
<dbReference type="AlphaFoldDB" id="J3PJ60"/>
<keyword evidence="1" id="KW-0472">Membrane</keyword>
<organism evidence="2">
    <name type="scientific">Gaeumannomyces tritici (strain R3-111a-1)</name>
    <name type="common">Wheat and barley take-all root rot fungus</name>
    <name type="synonym">Gaeumannomyces graminis var. tritici</name>
    <dbReference type="NCBI Taxonomy" id="644352"/>
    <lineage>
        <taxon>Eukaryota</taxon>
        <taxon>Fungi</taxon>
        <taxon>Dikarya</taxon>
        <taxon>Ascomycota</taxon>
        <taxon>Pezizomycotina</taxon>
        <taxon>Sordariomycetes</taxon>
        <taxon>Sordariomycetidae</taxon>
        <taxon>Magnaporthales</taxon>
        <taxon>Magnaporthaceae</taxon>
        <taxon>Gaeumannomyces</taxon>
    </lineage>
</organism>
<dbReference type="VEuPathDB" id="FungiDB:GGTG_13542"/>
<evidence type="ECO:0000313" key="2">
    <source>
        <dbReference type="EMBL" id="EJT68878.1"/>
    </source>
</evidence>
<dbReference type="OrthoDB" id="10664484at2759"/>
<reference evidence="2" key="2">
    <citation type="submission" date="2010-07" db="EMBL/GenBank/DDBJ databases">
        <authorList>
            <consortium name="The Broad Institute Genome Sequencing Platform"/>
            <consortium name="Broad Institute Genome Sequencing Center for Infectious Disease"/>
            <person name="Ma L.-J."/>
            <person name="Dead R."/>
            <person name="Young S."/>
            <person name="Zeng Q."/>
            <person name="Koehrsen M."/>
            <person name="Alvarado L."/>
            <person name="Berlin A."/>
            <person name="Chapman S.B."/>
            <person name="Chen Z."/>
            <person name="Freedman E."/>
            <person name="Gellesch M."/>
            <person name="Goldberg J."/>
            <person name="Griggs A."/>
            <person name="Gujja S."/>
            <person name="Heilman E.R."/>
            <person name="Heiman D."/>
            <person name="Hepburn T."/>
            <person name="Howarth C."/>
            <person name="Jen D."/>
            <person name="Larson L."/>
            <person name="Mehta T."/>
            <person name="Neiman D."/>
            <person name="Pearson M."/>
            <person name="Roberts A."/>
            <person name="Saif S."/>
            <person name="Shea T."/>
            <person name="Shenoy N."/>
            <person name="Sisk P."/>
            <person name="Stolte C."/>
            <person name="Sykes S."/>
            <person name="Walk T."/>
            <person name="White J."/>
            <person name="Yandava C."/>
            <person name="Haas B."/>
            <person name="Nusbaum C."/>
            <person name="Birren B."/>
        </authorList>
    </citation>
    <scope>NUCLEOTIDE SEQUENCE</scope>
    <source>
        <strain evidence="2">R3-111a-1</strain>
    </source>
</reference>
<dbReference type="Proteomes" id="UP000006039">
    <property type="component" value="Unassembled WGS sequence"/>
</dbReference>
<feature type="transmembrane region" description="Helical" evidence="1">
    <location>
        <begin position="25"/>
        <end position="42"/>
    </location>
</feature>
<sequence>MTSSASWIRFNKCNLKRYRYLTTDNWIWSAVALVLLPIHLLLRPTIWYRTFGNCHPVRVILKIAGTVFLVAAVAAGVAVIVASVLPAHPIHIQHHSLIQAICIYTPFLLDVFSTGIYHRGTPVEMKWRIPLLSLDALVSLGFYPALLVLLNIRPDLFDQRTTAIVTAVIGLIHGILVTLLICTERRRPKILRDLGWPHRSWRSFPWFYCGIIDILCLLLSLILALKTLEWTRLPVLIYYVIKCMILKFN</sequence>
<reference evidence="4" key="1">
    <citation type="submission" date="2010-07" db="EMBL/GenBank/DDBJ databases">
        <title>The genome sequence of Gaeumannomyces graminis var. tritici strain R3-111a-1.</title>
        <authorList>
            <consortium name="The Broad Institute Genome Sequencing Platform"/>
            <person name="Ma L.-J."/>
            <person name="Dead R."/>
            <person name="Young S."/>
            <person name="Zeng Q."/>
            <person name="Koehrsen M."/>
            <person name="Alvarado L."/>
            <person name="Berlin A."/>
            <person name="Chapman S.B."/>
            <person name="Chen Z."/>
            <person name="Freedman E."/>
            <person name="Gellesch M."/>
            <person name="Goldberg J."/>
            <person name="Griggs A."/>
            <person name="Gujja S."/>
            <person name="Heilman E.R."/>
            <person name="Heiman D."/>
            <person name="Hepburn T."/>
            <person name="Howarth C."/>
            <person name="Jen D."/>
            <person name="Larson L."/>
            <person name="Mehta T."/>
            <person name="Neiman D."/>
            <person name="Pearson M."/>
            <person name="Roberts A."/>
            <person name="Saif S."/>
            <person name="Shea T."/>
            <person name="Shenoy N."/>
            <person name="Sisk P."/>
            <person name="Stolte C."/>
            <person name="Sykes S."/>
            <person name="Walk T."/>
            <person name="White J."/>
            <person name="Yandava C."/>
            <person name="Haas B."/>
            <person name="Nusbaum C."/>
            <person name="Birren B."/>
        </authorList>
    </citation>
    <scope>NUCLEOTIDE SEQUENCE [LARGE SCALE GENOMIC DNA]</scope>
    <source>
        <strain evidence="4">R3-111a-1</strain>
    </source>
</reference>
<dbReference type="EMBL" id="GL385410">
    <property type="protein sequence ID" value="EJT68878.1"/>
    <property type="molecule type" value="Genomic_DNA"/>
</dbReference>
<evidence type="ECO:0000256" key="1">
    <source>
        <dbReference type="SAM" id="Phobius"/>
    </source>
</evidence>